<keyword evidence="3" id="KW-1185">Reference proteome</keyword>
<feature type="region of interest" description="Disordered" evidence="1">
    <location>
        <begin position="1"/>
        <end position="22"/>
    </location>
</feature>
<protein>
    <submittedName>
        <fullName evidence="4">Transposase</fullName>
    </submittedName>
</protein>
<evidence type="ECO:0000313" key="4">
    <source>
        <dbReference type="WBParaSite" id="OFLC_0000109201-mRNA-1"/>
    </source>
</evidence>
<evidence type="ECO:0000313" key="2">
    <source>
        <dbReference type="EMBL" id="VDO28218.1"/>
    </source>
</evidence>
<sequence>MSEYVRVHKEVSSERRGREKGHRTFMKDARWTTEFTGIEQRYNHREGNINTLRSMLEVGKMLRFQLIHHKDATYRKVPI</sequence>
<reference evidence="2 3" key="2">
    <citation type="submission" date="2018-11" db="EMBL/GenBank/DDBJ databases">
        <authorList>
            <consortium name="Pathogen Informatics"/>
        </authorList>
    </citation>
    <scope>NUCLEOTIDE SEQUENCE [LARGE SCALE GENOMIC DNA]</scope>
</reference>
<gene>
    <name evidence="2" type="ORF">OFLC_LOCUS1093</name>
</gene>
<organism evidence="4">
    <name type="scientific">Onchocerca flexuosa</name>
    <dbReference type="NCBI Taxonomy" id="387005"/>
    <lineage>
        <taxon>Eukaryota</taxon>
        <taxon>Metazoa</taxon>
        <taxon>Ecdysozoa</taxon>
        <taxon>Nematoda</taxon>
        <taxon>Chromadorea</taxon>
        <taxon>Rhabditida</taxon>
        <taxon>Spirurina</taxon>
        <taxon>Spiruromorpha</taxon>
        <taxon>Filarioidea</taxon>
        <taxon>Onchocercidae</taxon>
        <taxon>Onchocerca</taxon>
    </lineage>
</organism>
<dbReference type="AlphaFoldDB" id="A0A183H0T3"/>
<feature type="compositionally biased region" description="Basic and acidic residues" evidence="1">
    <location>
        <begin position="1"/>
        <end position="17"/>
    </location>
</feature>
<accession>A0A183H0T3</accession>
<reference evidence="4" key="1">
    <citation type="submission" date="2016-06" db="UniProtKB">
        <authorList>
            <consortium name="WormBaseParasite"/>
        </authorList>
    </citation>
    <scope>IDENTIFICATION</scope>
</reference>
<evidence type="ECO:0000256" key="1">
    <source>
        <dbReference type="SAM" id="MobiDB-lite"/>
    </source>
</evidence>
<name>A0A183H0T3_9BILA</name>
<dbReference type="Proteomes" id="UP000267606">
    <property type="component" value="Unassembled WGS sequence"/>
</dbReference>
<dbReference type="WBParaSite" id="OFLC_0000109201-mRNA-1">
    <property type="protein sequence ID" value="OFLC_0000109201-mRNA-1"/>
    <property type="gene ID" value="OFLC_0000109201"/>
</dbReference>
<dbReference type="EMBL" id="UZAJ01000469">
    <property type="protein sequence ID" value="VDO28218.1"/>
    <property type="molecule type" value="Genomic_DNA"/>
</dbReference>
<evidence type="ECO:0000313" key="3">
    <source>
        <dbReference type="Proteomes" id="UP000267606"/>
    </source>
</evidence>
<proteinExistence type="predicted"/>